<gene>
    <name evidence="1" type="ORF">RCL2_000074600</name>
</gene>
<sequence length="144" mass="17379">MFRPSLININGKIFLSVAQCCIFNRELPNVNSFINFNHCNGFITYRSILHKELRGMNTEEISRLASETWHMAEEDFRLFFSDYAEKINQVAKKYVSLKFKQFEVRPKRKSKINYQQNKYLYVEQEEAMKKIYEKEVEEFEFVSF</sequence>
<reference evidence="1" key="1">
    <citation type="submission" date="2019-10" db="EMBL/GenBank/DDBJ databases">
        <title>Conservation and host-specific expression of non-tandemly repeated heterogenous ribosome RNA gene in arbuscular mycorrhizal fungi.</title>
        <authorList>
            <person name="Maeda T."/>
            <person name="Kobayashi Y."/>
            <person name="Nakagawa T."/>
            <person name="Ezawa T."/>
            <person name="Yamaguchi K."/>
            <person name="Bino T."/>
            <person name="Nishimoto Y."/>
            <person name="Shigenobu S."/>
            <person name="Kawaguchi M."/>
        </authorList>
    </citation>
    <scope>NUCLEOTIDE SEQUENCE</scope>
    <source>
        <strain evidence="1">HR1</strain>
    </source>
</reference>
<organism evidence="1 2">
    <name type="scientific">Rhizophagus clarus</name>
    <dbReference type="NCBI Taxonomy" id="94130"/>
    <lineage>
        <taxon>Eukaryota</taxon>
        <taxon>Fungi</taxon>
        <taxon>Fungi incertae sedis</taxon>
        <taxon>Mucoromycota</taxon>
        <taxon>Glomeromycotina</taxon>
        <taxon>Glomeromycetes</taxon>
        <taxon>Glomerales</taxon>
        <taxon>Glomeraceae</taxon>
        <taxon>Rhizophagus</taxon>
    </lineage>
</organism>
<evidence type="ECO:0000313" key="2">
    <source>
        <dbReference type="Proteomes" id="UP000615446"/>
    </source>
</evidence>
<comment type="caution">
    <text evidence="1">The sequence shown here is derived from an EMBL/GenBank/DDBJ whole genome shotgun (WGS) entry which is preliminary data.</text>
</comment>
<dbReference type="SUPFAM" id="SSF47095">
    <property type="entry name" value="HMG-box"/>
    <property type="match status" value="1"/>
</dbReference>
<accession>A0A8H3KTL8</accession>
<dbReference type="AlphaFoldDB" id="A0A8H3KTL8"/>
<protein>
    <submittedName>
        <fullName evidence="1">Uncharacterized protein</fullName>
    </submittedName>
</protein>
<proteinExistence type="predicted"/>
<dbReference type="EMBL" id="BLAL01000005">
    <property type="protein sequence ID" value="GES73202.1"/>
    <property type="molecule type" value="Genomic_DNA"/>
</dbReference>
<dbReference type="OrthoDB" id="2342923at2759"/>
<dbReference type="Proteomes" id="UP000615446">
    <property type="component" value="Unassembled WGS sequence"/>
</dbReference>
<dbReference type="InterPro" id="IPR036910">
    <property type="entry name" value="HMG_box_dom_sf"/>
</dbReference>
<name>A0A8H3KTL8_9GLOM</name>
<evidence type="ECO:0000313" key="1">
    <source>
        <dbReference type="EMBL" id="GES73202.1"/>
    </source>
</evidence>